<evidence type="ECO:0000313" key="1">
    <source>
        <dbReference type="EMBL" id="GIY36530.1"/>
    </source>
</evidence>
<accession>A0AAV4SVK0</accession>
<comment type="caution">
    <text evidence="1">The sequence shown here is derived from an EMBL/GenBank/DDBJ whole genome shotgun (WGS) entry which is preliminary data.</text>
</comment>
<organism evidence="1 2">
    <name type="scientific">Caerostris darwini</name>
    <dbReference type="NCBI Taxonomy" id="1538125"/>
    <lineage>
        <taxon>Eukaryota</taxon>
        <taxon>Metazoa</taxon>
        <taxon>Ecdysozoa</taxon>
        <taxon>Arthropoda</taxon>
        <taxon>Chelicerata</taxon>
        <taxon>Arachnida</taxon>
        <taxon>Araneae</taxon>
        <taxon>Araneomorphae</taxon>
        <taxon>Entelegynae</taxon>
        <taxon>Araneoidea</taxon>
        <taxon>Araneidae</taxon>
        <taxon>Caerostris</taxon>
    </lineage>
</organism>
<sequence>MFHSPTLTGFMGKFDHPLIGKSRRCPKPHSNSLNCDFPDEHVAADNLPDSYRVNQVSNRGLMLWKEESGQRWVLWVSPLFRLSLK</sequence>
<name>A0AAV4SVK0_9ARAC</name>
<dbReference type="Proteomes" id="UP001054837">
    <property type="component" value="Unassembled WGS sequence"/>
</dbReference>
<gene>
    <name evidence="1" type="ORF">CDAR_400881</name>
</gene>
<proteinExistence type="predicted"/>
<reference evidence="1 2" key="1">
    <citation type="submission" date="2021-06" db="EMBL/GenBank/DDBJ databases">
        <title>Caerostris darwini draft genome.</title>
        <authorList>
            <person name="Kono N."/>
            <person name="Arakawa K."/>
        </authorList>
    </citation>
    <scope>NUCLEOTIDE SEQUENCE [LARGE SCALE GENOMIC DNA]</scope>
</reference>
<dbReference type="EMBL" id="BPLQ01008314">
    <property type="protein sequence ID" value="GIY36530.1"/>
    <property type="molecule type" value="Genomic_DNA"/>
</dbReference>
<keyword evidence="2" id="KW-1185">Reference proteome</keyword>
<protein>
    <submittedName>
        <fullName evidence="1">Uncharacterized protein</fullName>
    </submittedName>
</protein>
<dbReference type="AlphaFoldDB" id="A0AAV4SVK0"/>
<evidence type="ECO:0000313" key="2">
    <source>
        <dbReference type="Proteomes" id="UP001054837"/>
    </source>
</evidence>